<name>A0ABW8NV66_9PSED</name>
<sequence>MTKDPFVPSISFCQHASIILALFVAFLMGFTGWSVMVFILIVACGGALEGAVLALRKTGNRG</sequence>
<evidence type="ECO:0000313" key="3">
    <source>
        <dbReference type="Proteomes" id="UP001621534"/>
    </source>
</evidence>
<keyword evidence="3" id="KW-1185">Reference proteome</keyword>
<protein>
    <submittedName>
        <fullName evidence="2">Uncharacterized protein</fullName>
    </submittedName>
</protein>
<keyword evidence="1" id="KW-0472">Membrane</keyword>
<feature type="transmembrane region" description="Helical" evidence="1">
    <location>
        <begin position="12"/>
        <end position="30"/>
    </location>
</feature>
<feature type="transmembrane region" description="Helical" evidence="1">
    <location>
        <begin position="36"/>
        <end position="55"/>
    </location>
</feature>
<keyword evidence="1" id="KW-0812">Transmembrane</keyword>
<dbReference type="RefSeq" id="WP_405129358.1">
    <property type="nucleotide sequence ID" value="NZ_JAHWXS010000009.1"/>
</dbReference>
<evidence type="ECO:0000256" key="1">
    <source>
        <dbReference type="SAM" id="Phobius"/>
    </source>
</evidence>
<dbReference type="Proteomes" id="UP001621534">
    <property type="component" value="Unassembled WGS sequence"/>
</dbReference>
<accession>A0ABW8NV66</accession>
<comment type="caution">
    <text evidence="2">The sequence shown here is derived from an EMBL/GenBank/DDBJ whole genome shotgun (WGS) entry which is preliminary data.</text>
</comment>
<dbReference type="EMBL" id="JAHWXS010000009">
    <property type="protein sequence ID" value="MFK5733849.1"/>
    <property type="molecule type" value="Genomic_DNA"/>
</dbReference>
<organism evidence="2 3">
    <name type="scientific">Pseudomonas urmiensis</name>
    <dbReference type="NCBI Taxonomy" id="2745493"/>
    <lineage>
        <taxon>Bacteria</taxon>
        <taxon>Pseudomonadati</taxon>
        <taxon>Pseudomonadota</taxon>
        <taxon>Gammaproteobacteria</taxon>
        <taxon>Pseudomonadales</taxon>
        <taxon>Pseudomonadaceae</taxon>
        <taxon>Pseudomonas</taxon>
    </lineage>
</organism>
<proteinExistence type="predicted"/>
<evidence type="ECO:0000313" key="2">
    <source>
        <dbReference type="EMBL" id="MFK5733849.1"/>
    </source>
</evidence>
<keyword evidence="1" id="KW-1133">Transmembrane helix</keyword>
<gene>
    <name evidence="2" type="ORF">KW869_09945</name>
</gene>
<reference evidence="2 3" key="1">
    <citation type="journal article" date="2012" name="Plant Soil">
        <title>Screening of plant growth-promoting traits in arsenic-resistant bacteria isolated from the rhizosphere of soybean plants from Argentinean agricultural soil.</title>
        <authorList>
            <person name="Wevar Oller A.L."/>
            <person name="Talano M.A."/>
            <person name="Agostini E."/>
        </authorList>
    </citation>
    <scope>NUCLEOTIDE SEQUENCE [LARGE SCALE GENOMIC DNA]</scope>
    <source>
        <strain evidence="2 3">AW4</strain>
    </source>
</reference>